<evidence type="ECO:0000313" key="2">
    <source>
        <dbReference type="Proteomes" id="UP000318815"/>
    </source>
</evidence>
<dbReference type="AlphaFoldDB" id="A0A5C6LQP2"/>
<comment type="caution">
    <text evidence="1">The sequence shown here is derived from an EMBL/GenBank/DDBJ whole genome shotgun (WGS) entry which is preliminary data.</text>
</comment>
<dbReference type="RefSeq" id="WP_146305880.1">
    <property type="nucleotide sequence ID" value="NZ_VOHS01000013.1"/>
</dbReference>
<dbReference type="OrthoDB" id="643120at2"/>
<gene>
    <name evidence="1" type="ORF">FEF09_15035</name>
</gene>
<evidence type="ECO:0000313" key="1">
    <source>
        <dbReference type="EMBL" id="TWV99764.1"/>
    </source>
</evidence>
<proteinExistence type="predicted"/>
<dbReference type="EMBL" id="VOHS01000013">
    <property type="protein sequence ID" value="TWV99764.1"/>
    <property type="molecule type" value="Genomic_DNA"/>
</dbReference>
<dbReference type="Proteomes" id="UP000318815">
    <property type="component" value="Unassembled WGS sequence"/>
</dbReference>
<sequence>MMTVSTFAQKGDWYTLTTGAVPVCHIKIDDDDLAVENAGSPSREVKLAGAGGKGKADAMEHLEVRKVNANGRFYMILLSEDDLYFCTTFKYFKDRDSLLMYCADGVDDGYKSMQDALNAIKKDTGSHFSITLYRREQLDVQKRKTPISKVTEEDFSAGLTRFSQQMDQFWQYRGYGRYEPFYMWMGLIYGNAFGNAFNDGYSTLSLDAKNLKIPISKYGGNPTIKKQLEDAGLAGAGNQ</sequence>
<keyword evidence="2" id="KW-1185">Reference proteome</keyword>
<organism evidence="1 2">
    <name type="scientific">Chitinophaga pinensis</name>
    <dbReference type="NCBI Taxonomy" id="79329"/>
    <lineage>
        <taxon>Bacteria</taxon>
        <taxon>Pseudomonadati</taxon>
        <taxon>Bacteroidota</taxon>
        <taxon>Chitinophagia</taxon>
        <taxon>Chitinophagales</taxon>
        <taxon>Chitinophagaceae</taxon>
        <taxon>Chitinophaga</taxon>
    </lineage>
</organism>
<protein>
    <submittedName>
        <fullName evidence="1">Uncharacterized protein</fullName>
    </submittedName>
</protein>
<reference evidence="1 2" key="1">
    <citation type="submission" date="2019-08" db="EMBL/GenBank/DDBJ databases">
        <title>Whole genome sequencing of chitin degrading bacteria Chitinophaga pinensis YS16.</title>
        <authorList>
            <person name="Singh R.P."/>
            <person name="Manchanda G."/>
            <person name="Maurya I.K."/>
            <person name="Joshi N.K."/>
            <person name="Srivastava A.K."/>
        </authorList>
    </citation>
    <scope>NUCLEOTIDE SEQUENCE [LARGE SCALE GENOMIC DNA]</scope>
    <source>
        <strain evidence="1 2">YS-16</strain>
    </source>
</reference>
<name>A0A5C6LQP2_9BACT</name>
<accession>A0A5C6LQP2</accession>